<gene>
    <name evidence="1" type="ORF">PLEPLA_LOCUS48942</name>
</gene>
<accession>A0A9N7W4T7</accession>
<keyword evidence="2" id="KW-1185">Reference proteome</keyword>
<proteinExistence type="predicted"/>
<organism evidence="1 2">
    <name type="scientific">Pleuronectes platessa</name>
    <name type="common">European plaice</name>
    <dbReference type="NCBI Taxonomy" id="8262"/>
    <lineage>
        <taxon>Eukaryota</taxon>
        <taxon>Metazoa</taxon>
        <taxon>Chordata</taxon>
        <taxon>Craniata</taxon>
        <taxon>Vertebrata</taxon>
        <taxon>Euteleostomi</taxon>
        <taxon>Actinopterygii</taxon>
        <taxon>Neopterygii</taxon>
        <taxon>Teleostei</taxon>
        <taxon>Neoteleostei</taxon>
        <taxon>Acanthomorphata</taxon>
        <taxon>Carangaria</taxon>
        <taxon>Pleuronectiformes</taxon>
        <taxon>Pleuronectoidei</taxon>
        <taxon>Pleuronectidae</taxon>
        <taxon>Pleuronectes</taxon>
    </lineage>
</organism>
<dbReference type="Proteomes" id="UP001153269">
    <property type="component" value="Unassembled WGS sequence"/>
</dbReference>
<sequence>MEPSFCAPPHSGLRVPACGRARQPVSIKAVINGGGDVSGILRALGCHSFPDERIVIDSAGSSSDEPSSGITGVDISAPAGVDTVSVWHEPCRQPHTDNWRGNWRDRLFQGEGQFRQPDLTFFPAVAIGPVNVNCNAAVSHCKPTLYFDRVTLYVENSGRFD</sequence>
<protein>
    <submittedName>
        <fullName evidence="1">Uncharacterized protein</fullName>
    </submittedName>
</protein>
<evidence type="ECO:0000313" key="1">
    <source>
        <dbReference type="EMBL" id="CAB1461067.1"/>
    </source>
</evidence>
<evidence type="ECO:0000313" key="2">
    <source>
        <dbReference type="Proteomes" id="UP001153269"/>
    </source>
</evidence>
<dbReference type="EMBL" id="CADEAL010004507">
    <property type="protein sequence ID" value="CAB1461067.1"/>
    <property type="molecule type" value="Genomic_DNA"/>
</dbReference>
<dbReference type="AlphaFoldDB" id="A0A9N7W4T7"/>
<comment type="caution">
    <text evidence="1">The sequence shown here is derived from an EMBL/GenBank/DDBJ whole genome shotgun (WGS) entry which is preliminary data.</text>
</comment>
<reference evidence="1" key="1">
    <citation type="submission" date="2020-03" db="EMBL/GenBank/DDBJ databases">
        <authorList>
            <person name="Weist P."/>
        </authorList>
    </citation>
    <scope>NUCLEOTIDE SEQUENCE</scope>
</reference>
<name>A0A9N7W4T7_PLEPL</name>